<dbReference type="GO" id="GO:0003735">
    <property type="term" value="F:structural constituent of ribosome"/>
    <property type="evidence" value="ECO:0007669"/>
    <property type="project" value="InterPro"/>
</dbReference>
<evidence type="ECO:0000259" key="11">
    <source>
        <dbReference type="SMART" id="SM00363"/>
    </source>
</evidence>
<dbReference type="CDD" id="cd00165">
    <property type="entry name" value="S4"/>
    <property type="match status" value="1"/>
</dbReference>
<reference evidence="14" key="1">
    <citation type="submission" date="2016-10" db="EMBL/GenBank/DDBJ databases">
        <authorList>
            <person name="Varghese N."/>
            <person name="Submissions S."/>
        </authorList>
    </citation>
    <scope>NUCLEOTIDE SEQUENCE [LARGE SCALE GENOMIC DNA]</scope>
    <source>
        <strain evidence="14">DSM 8344</strain>
    </source>
</reference>
<evidence type="ECO:0000256" key="5">
    <source>
        <dbReference type="ARBA" id="ARBA00022884"/>
    </source>
</evidence>
<dbReference type="GO" id="GO:0015935">
    <property type="term" value="C:small ribosomal subunit"/>
    <property type="evidence" value="ECO:0007669"/>
    <property type="project" value="InterPro"/>
</dbReference>
<dbReference type="Gene3D" id="3.10.290.10">
    <property type="entry name" value="RNA-binding S4 domain"/>
    <property type="match status" value="1"/>
</dbReference>
<evidence type="ECO:0000256" key="7">
    <source>
        <dbReference type="ARBA" id="ARBA00023274"/>
    </source>
</evidence>
<dbReference type="InterPro" id="IPR022801">
    <property type="entry name" value="Ribosomal_uS4"/>
</dbReference>
<accession>A0A1G8DP88</accession>
<dbReference type="FunFam" id="3.10.290.10:FF:000001">
    <property type="entry name" value="30S ribosomal protein S4"/>
    <property type="match status" value="1"/>
</dbReference>
<dbReference type="AlphaFoldDB" id="A0A1G8DP88"/>
<dbReference type="SMART" id="SM01390">
    <property type="entry name" value="Ribosomal_S4"/>
    <property type="match status" value="1"/>
</dbReference>
<dbReference type="PANTHER" id="PTHR11831">
    <property type="entry name" value="30S 40S RIBOSOMAL PROTEIN"/>
    <property type="match status" value="1"/>
</dbReference>
<evidence type="ECO:0000256" key="10">
    <source>
        <dbReference type="HAMAP-Rule" id="MF_01306"/>
    </source>
</evidence>
<keyword evidence="14" id="KW-1185">Reference proteome</keyword>
<comment type="function">
    <text evidence="2 10">One of the primary rRNA binding proteins, it binds directly to 16S rRNA where it nucleates assembly of the body of the 30S subunit.</text>
</comment>
<feature type="domain" description="RNA-binding S4" evidence="11">
    <location>
        <begin position="99"/>
        <end position="163"/>
    </location>
</feature>
<gene>
    <name evidence="10" type="primary">rpsD</name>
    <name evidence="13" type="ORF">SAMN05443529_11589</name>
</gene>
<evidence type="ECO:0000256" key="3">
    <source>
        <dbReference type="ARBA" id="ARBA00007465"/>
    </source>
</evidence>
<dbReference type="FunFam" id="1.10.1050.10:FF:000001">
    <property type="entry name" value="30S ribosomal protein S4"/>
    <property type="match status" value="1"/>
</dbReference>
<dbReference type="Proteomes" id="UP000198656">
    <property type="component" value="Unassembled WGS sequence"/>
</dbReference>
<comment type="function">
    <text evidence="1 10">With S5 and S12 plays an important role in translational accuracy.</text>
</comment>
<keyword evidence="4 10" id="KW-0699">rRNA-binding</keyword>
<dbReference type="SUPFAM" id="SSF55174">
    <property type="entry name" value="Alpha-L RNA-binding motif"/>
    <property type="match status" value="1"/>
</dbReference>
<dbReference type="Pfam" id="PF01479">
    <property type="entry name" value="S4"/>
    <property type="match status" value="1"/>
</dbReference>
<evidence type="ECO:0000256" key="9">
    <source>
        <dbReference type="ARBA" id="ARBA00035254"/>
    </source>
</evidence>
<keyword evidence="5 10" id="KW-0694">RNA-binding</keyword>
<dbReference type="RefSeq" id="WP_034598206.1">
    <property type="nucleotide sequence ID" value="NZ_FNCP01000015.1"/>
</dbReference>
<comment type="subunit">
    <text evidence="8 10">Part of the 30S ribosomal subunit. Contacts protein S5. The interaction surface between S4 and S5 is involved in control of translational fidelity.</text>
</comment>
<evidence type="ECO:0000259" key="12">
    <source>
        <dbReference type="SMART" id="SM01390"/>
    </source>
</evidence>
<feature type="domain" description="Small ribosomal subunit protein uS4 N-terminal" evidence="12">
    <location>
        <begin position="3"/>
        <end position="98"/>
    </location>
</feature>
<evidence type="ECO:0000256" key="1">
    <source>
        <dbReference type="ARBA" id="ARBA00003004"/>
    </source>
</evidence>
<dbReference type="Gene3D" id="1.10.1050.10">
    <property type="entry name" value="Ribosomal Protein S4 Delta 41, Chain A, domain 1"/>
    <property type="match status" value="1"/>
</dbReference>
<dbReference type="GO" id="GO:0019843">
    <property type="term" value="F:rRNA binding"/>
    <property type="evidence" value="ECO:0007669"/>
    <property type="project" value="UniProtKB-UniRule"/>
</dbReference>
<dbReference type="SMART" id="SM00363">
    <property type="entry name" value="S4"/>
    <property type="match status" value="1"/>
</dbReference>
<dbReference type="PROSITE" id="PS50889">
    <property type="entry name" value="S4"/>
    <property type="match status" value="1"/>
</dbReference>
<evidence type="ECO:0000256" key="6">
    <source>
        <dbReference type="ARBA" id="ARBA00022980"/>
    </source>
</evidence>
<protein>
    <recommendedName>
        <fullName evidence="9 10">Small ribosomal subunit protein uS4</fullName>
    </recommendedName>
</protein>
<dbReference type="Pfam" id="PF00163">
    <property type="entry name" value="Ribosomal_S4"/>
    <property type="match status" value="1"/>
</dbReference>
<dbReference type="PANTHER" id="PTHR11831:SF4">
    <property type="entry name" value="SMALL RIBOSOMAL SUBUNIT PROTEIN US4M"/>
    <property type="match status" value="1"/>
</dbReference>
<dbReference type="EMBL" id="FNCP01000015">
    <property type="protein sequence ID" value="SDH59200.1"/>
    <property type="molecule type" value="Genomic_DNA"/>
</dbReference>
<dbReference type="NCBIfam" id="NF003717">
    <property type="entry name" value="PRK05327.1"/>
    <property type="match status" value="1"/>
</dbReference>
<dbReference type="HAMAP" id="MF_01306_B">
    <property type="entry name" value="Ribosomal_uS4_B"/>
    <property type="match status" value="1"/>
</dbReference>
<evidence type="ECO:0000256" key="2">
    <source>
        <dbReference type="ARBA" id="ARBA00003866"/>
    </source>
</evidence>
<dbReference type="STRING" id="1121419.SAMN05443529_11589"/>
<dbReference type="InterPro" id="IPR005709">
    <property type="entry name" value="Ribosomal_uS4_bac-type"/>
</dbReference>
<keyword evidence="6 10" id="KW-0689">Ribosomal protein</keyword>
<evidence type="ECO:0000313" key="13">
    <source>
        <dbReference type="EMBL" id="SDH59200.1"/>
    </source>
</evidence>
<sequence length="209" mass="23481">MARYTGPVCRLCRREGMKLFLKGERCYTGKCAIDRRAYAPGQHGQARGKKPTDFGLQLREKQKARRIYGVMEKQFRSYFDEAARRKGVTGENLLSLLSRRLDNVVFELGFASSRPEARQLVSHGHFTINGKKVDIPSYSVRAGEVIAVKEGSKSSPRMKQLLENLGSRTVPGWLSLDANAASGTVVALPTREDIQLPIQEHLIVEKYSR</sequence>
<dbReference type="GO" id="GO:0042274">
    <property type="term" value="P:ribosomal small subunit biogenesis"/>
    <property type="evidence" value="ECO:0007669"/>
    <property type="project" value="TreeGrafter"/>
</dbReference>
<keyword evidence="7 10" id="KW-0687">Ribonucleoprotein</keyword>
<name>A0A1G8DP88_9FIRM</name>
<dbReference type="InterPro" id="IPR036986">
    <property type="entry name" value="S4_RNA-bd_sf"/>
</dbReference>
<organism evidence="13 14">
    <name type="scientific">Desulfosporosinus hippei DSM 8344</name>
    <dbReference type="NCBI Taxonomy" id="1121419"/>
    <lineage>
        <taxon>Bacteria</taxon>
        <taxon>Bacillati</taxon>
        <taxon>Bacillota</taxon>
        <taxon>Clostridia</taxon>
        <taxon>Eubacteriales</taxon>
        <taxon>Desulfitobacteriaceae</taxon>
        <taxon>Desulfosporosinus</taxon>
    </lineage>
</organism>
<evidence type="ECO:0000256" key="8">
    <source>
        <dbReference type="ARBA" id="ARBA00025813"/>
    </source>
</evidence>
<dbReference type="NCBIfam" id="TIGR01017">
    <property type="entry name" value="rpsD_bact"/>
    <property type="match status" value="1"/>
</dbReference>
<dbReference type="InterPro" id="IPR001912">
    <property type="entry name" value="Ribosomal_uS4_N"/>
</dbReference>
<evidence type="ECO:0000256" key="4">
    <source>
        <dbReference type="ARBA" id="ARBA00022730"/>
    </source>
</evidence>
<dbReference type="OrthoDB" id="9803672at2"/>
<evidence type="ECO:0000313" key="14">
    <source>
        <dbReference type="Proteomes" id="UP000198656"/>
    </source>
</evidence>
<dbReference type="GO" id="GO:0006412">
    <property type="term" value="P:translation"/>
    <property type="evidence" value="ECO:0007669"/>
    <property type="project" value="UniProtKB-UniRule"/>
</dbReference>
<dbReference type="InterPro" id="IPR002942">
    <property type="entry name" value="S4_RNA-bd"/>
</dbReference>
<proteinExistence type="inferred from homology"/>
<comment type="similarity">
    <text evidence="3 10">Belongs to the universal ribosomal protein uS4 family.</text>
</comment>